<dbReference type="HOGENOM" id="CLU_1201388_0_0_1"/>
<evidence type="ECO:0000256" key="1">
    <source>
        <dbReference type="PROSITE-ProRule" id="PRU00175"/>
    </source>
</evidence>
<proteinExistence type="predicted"/>
<dbReference type="Pfam" id="PF13639">
    <property type="entry name" value="zf-RING_2"/>
    <property type="match status" value="1"/>
</dbReference>
<feature type="region of interest" description="Disordered" evidence="2">
    <location>
        <begin position="1"/>
        <end position="133"/>
    </location>
</feature>
<keyword evidence="1" id="KW-0863">Zinc-finger</keyword>
<dbReference type="EMBL" id="CM001220">
    <property type="protein sequence ID" value="AES88970.1"/>
    <property type="molecule type" value="Genomic_DNA"/>
</dbReference>
<keyword evidence="6" id="KW-1185">Reference proteome</keyword>
<feature type="compositionally biased region" description="Basic and acidic residues" evidence="2">
    <location>
        <begin position="107"/>
        <end position="116"/>
    </location>
</feature>
<name>G7JDN4_MEDTR</name>
<accession>G7JDN4</accession>
<reference evidence="4 6" key="1">
    <citation type="journal article" date="2011" name="Nature">
        <title>The Medicago genome provides insight into the evolution of rhizobial symbioses.</title>
        <authorList>
            <person name="Young N.D."/>
            <person name="Debelle F."/>
            <person name="Oldroyd G.E."/>
            <person name="Geurts R."/>
            <person name="Cannon S.B."/>
            <person name="Udvardi M.K."/>
            <person name="Benedito V.A."/>
            <person name="Mayer K.F."/>
            <person name="Gouzy J."/>
            <person name="Schoof H."/>
            <person name="Van de Peer Y."/>
            <person name="Proost S."/>
            <person name="Cook D.R."/>
            <person name="Meyers B.C."/>
            <person name="Spannagl M."/>
            <person name="Cheung F."/>
            <person name="De Mita S."/>
            <person name="Krishnakumar V."/>
            <person name="Gundlach H."/>
            <person name="Zhou S."/>
            <person name="Mudge J."/>
            <person name="Bharti A.K."/>
            <person name="Murray J.D."/>
            <person name="Naoumkina M.A."/>
            <person name="Rosen B."/>
            <person name="Silverstein K.A."/>
            <person name="Tang H."/>
            <person name="Rombauts S."/>
            <person name="Zhao P.X."/>
            <person name="Zhou P."/>
            <person name="Barbe V."/>
            <person name="Bardou P."/>
            <person name="Bechner M."/>
            <person name="Bellec A."/>
            <person name="Berger A."/>
            <person name="Berges H."/>
            <person name="Bidwell S."/>
            <person name="Bisseling T."/>
            <person name="Choisne N."/>
            <person name="Couloux A."/>
            <person name="Denny R."/>
            <person name="Deshpande S."/>
            <person name="Dai X."/>
            <person name="Doyle J.J."/>
            <person name="Dudez A.M."/>
            <person name="Farmer A.D."/>
            <person name="Fouteau S."/>
            <person name="Franken C."/>
            <person name="Gibelin C."/>
            <person name="Gish J."/>
            <person name="Goldstein S."/>
            <person name="Gonzalez A.J."/>
            <person name="Green P.J."/>
            <person name="Hallab A."/>
            <person name="Hartog M."/>
            <person name="Hua A."/>
            <person name="Humphray S.J."/>
            <person name="Jeong D.H."/>
            <person name="Jing Y."/>
            <person name="Jocker A."/>
            <person name="Kenton S.M."/>
            <person name="Kim D.J."/>
            <person name="Klee K."/>
            <person name="Lai H."/>
            <person name="Lang C."/>
            <person name="Lin S."/>
            <person name="Macmil S.L."/>
            <person name="Magdelenat G."/>
            <person name="Matthews L."/>
            <person name="McCorrison J."/>
            <person name="Monaghan E.L."/>
            <person name="Mun J.H."/>
            <person name="Najar F.Z."/>
            <person name="Nicholson C."/>
            <person name="Noirot C."/>
            <person name="O'Bleness M."/>
            <person name="Paule C.R."/>
            <person name="Poulain J."/>
            <person name="Prion F."/>
            <person name="Qin B."/>
            <person name="Qu C."/>
            <person name="Retzel E.F."/>
            <person name="Riddle C."/>
            <person name="Sallet E."/>
            <person name="Samain S."/>
            <person name="Samson N."/>
            <person name="Sanders I."/>
            <person name="Saurat O."/>
            <person name="Scarpelli C."/>
            <person name="Schiex T."/>
            <person name="Segurens B."/>
            <person name="Severin A.J."/>
            <person name="Sherrier D.J."/>
            <person name="Shi R."/>
            <person name="Sims S."/>
            <person name="Singer S.R."/>
            <person name="Sinharoy S."/>
            <person name="Sterck L."/>
            <person name="Viollet A."/>
            <person name="Wang B.B."/>
            <person name="Wang K."/>
            <person name="Wang M."/>
            <person name="Wang X."/>
            <person name="Warfsmann J."/>
            <person name="Weissenbach J."/>
            <person name="White D.D."/>
            <person name="White J.D."/>
            <person name="Wiley G.B."/>
            <person name="Wincker P."/>
            <person name="Xing Y."/>
            <person name="Yang L."/>
            <person name="Yao Z."/>
            <person name="Ying F."/>
            <person name="Zhai J."/>
            <person name="Zhou L."/>
            <person name="Zuber A."/>
            <person name="Denarie J."/>
            <person name="Dixon R.A."/>
            <person name="May G.D."/>
            <person name="Schwartz D.C."/>
            <person name="Rogers J."/>
            <person name="Quetier F."/>
            <person name="Town C.D."/>
            <person name="Roe B.A."/>
        </authorList>
    </citation>
    <scope>NUCLEOTIDE SEQUENCE [LARGE SCALE GENOMIC DNA]</scope>
    <source>
        <strain evidence="4">A17</strain>
        <strain evidence="5 6">cv. Jemalong A17</strain>
    </source>
</reference>
<dbReference type="Proteomes" id="UP000002051">
    <property type="component" value="Chromosome 4"/>
</dbReference>
<dbReference type="SMART" id="SM00184">
    <property type="entry name" value="RING"/>
    <property type="match status" value="1"/>
</dbReference>
<gene>
    <name evidence="5" type="primary">11414451</name>
    <name evidence="4" type="ordered locus">MTR_4g065580</name>
</gene>
<feature type="domain" description="RING-type" evidence="3">
    <location>
        <begin position="152"/>
        <end position="227"/>
    </location>
</feature>
<dbReference type="PaxDb" id="3880-AES88970"/>
<feature type="compositionally biased region" description="Polar residues" evidence="2">
    <location>
        <begin position="16"/>
        <end position="30"/>
    </location>
</feature>
<dbReference type="Gene3D" id="3.30.40.10">
    <property type="entry name" value="Zinc/RING finger domain, C3HC4 (zinc finger)"/>
    <property type="match status" value="1"/>
</dbReference>
<sequence length="231" mass="25621">MASTPAIQKNKETKQQNEGTITSRLKSNLTRVAGKPRVSKPPKEKGINKSLVVKFQTEKVTKKRSGSTRPKTKDLSSCTNVPSSKNLEQPRKIQKIQSSLGGPSSDKVGKGKEKENPTLSQKPQVYKKPVNEKPKHHIRWEGIDETSTCYTCVLCGKDLEEEEEEEDSIQDGEDELQHYLFSSQGREDLSSTVLSEVAILPCSHIFHETCLSALPLTTITDPPCPICLSMS</sequence>
<reference evidence="4 6" key="2">
    <citation type="journal article" date="2014" name="BMC Genomics">
        <title>An improved genome release (version Mt4.0) for the model legume Medicago truncatula.</title>
        <authorList>
            <person name="Tang H."/>
            <person name="Krishnakumar V."/>
            <person name="Bidwell S."/>
            <person name="Rosen B."/>
            <person name="Chan A."/>
            <person name="Zhou S."/>
            <person name="Gentzbittel L."/>
            <person name="Childs K.L."/>
            <person name="Yandell M."/>
            <person name="Gundlach H."/>
            <person name="Mayer K.F."/>
            <person name="Schwartz D.C."/>
            <person name="Town C.D."/>
        </authorList>
    </citation>
    <scope>GENOME REANNOTATION</scope>
    <source>
        <strain evidence="5 6">cv. Jemalong A17</strain>
    </source>
</reference>
<keyword evidence="1" id="KW-0479">Metal-binding</keyword>
<dbReference type="PANTHER" id="PTHR31150:SF6">
    <property type="entry name" value="ZINC ION BINDING PROTEIN"/>
    <property type="match status" value="1"/>
</dbReference>
<dbReference type="EnsemblPlants" id="AES88970">
    <property type="protein sequence ID" value="AES88970"/>
    <property type="gene ID" value="MTR_4g065580"/>
</dbReference>
<protein>
    <submittedName>
        <fullName evidence="4">RING finger protein</fullName>
    </submittedName>
</protein>
<dbReference type="OMA" id="SHIFHET"/>
<evidence type="ECO:0000313" key="4">
    <source>
        <dbReference type="EMBL" id="AES88970.1"/>
    </source>
</evidence>
<reference evidence="5" key="3">
    <citation type="submission" date="2015-04" db="UniProtKB">
        <authorList>
            <consortium name="EnsemblPlants"/>
        </authorList>
    </citation>
    <scope>IDENTIFICATION</scope>
    <source>
        <strain evidence="5">cv. Jemalong A17</strain>
    </source>
</reference>
<evidence type="ECO:0000259" key="3">
    <source>
        <dbReference type="PROSITE" id="PS50089"/>
    </source>
</evidence>
<feature type="compositionally biased region" description="Polar residues" evidence="2">
    <location>
        <begin position="75"/>
        <end position="87"/>
    </location>
</feature>
<dbReference type="InterPro" id="IPR001841">
    <property type="entry name" value="Znf_RING"/>
</dbReference>
<dbReference type="OrthoDB" id="1887047at2759"/>
<organism evidence="4 6">
    <name type="scientific">Medicago truncatula</name>
    <name type="common">Barrel medic</name>
    <name type="synonym">Medicago tribuloides</name>
    <dbReference type="NCBI Taxonomy" id="3880"/>
    <lineage>
        <taxon>Eukaryota</taxon>
        <taxon>Viridiplantae</taxon>
        <taxon>Streptophyta</taxon>
        <taxon>Embryophyta</taxon>
        <taxon>Tracheophyta</taxon>
        <taxon>Spermatophyta</taxon>
        <taxon>Magnoliopsida</taxon>
        <taxon>eudicotyledons</taxon>
        <taxon>Gunneridae</taxon>
        <taxon>Pentapetalae</taxon>
        <taxon>rosids</taxon>
        <taxon>fabids</taxon>
        <taxon>Fabales</taxon>
        <taxon>Fabaceae</taxon>
        <taxon>Papilionoideae</taxon>
        <taxon>50 kb inversion clade</taxon>
        <taxon>NPAAA clade</taxon>
        <taxon>Hologalegina</taxon>
        <taxon>IRL clade</taxon>
        <taxon>Trifolieae</taxon>
        <taxon>Medicago</taxon>
    </lineage>
</organism>
<keyword evidence="1" id="KW-0862">Zinc</keyword>
<evidence type="ECO:0000256" key="2">
    <source>
        <dbReference type="SAM" id="MobiDB-lite"/>
    </source>
</evidence>
<dbReference type="AlphaFoldDB" id="G7JDN4"/>
<dbReference type="PANTHER" id="PTHR31150">
    <property type="entry name" value="EXPRESSED PROTEIN"/>
    <property type="match status" value="1"/>
</dbReference>
<dbReference type="KEGG" id="mtr:11414451"/>
<evidence type="ECO:0000313" key="6">
    <source>
        <dbReference type="Proteomes" id="UP000002051"/>
    </source>
</evidence>
<dbReference type="PROSITE" id="PS50089">
    <property type="entry name" value="ZF_RING_2"/>
    <property type="match status" value="1"/>
</dbReference>
<evidence type="ECO:0000313" key="5">
    <source>
        <dbReference type="EnsemblPlants" id="AES88970"/>
    </source>
</evidence>
<dbReference type="GO" id="GO:0008270">
    <property type="term" value="F:zinc ion binding"/>
    <property type="evidence" value="ECO:0007669"/>
    <property type="project" value="UniProtKB-KW"/>
</dbReference>
<dbReference type="InterPro" id="IPR013083">
    <property type="entry name" value="Znf_RING/FYVE/PHD"/>
</dbReference>
<dbReference type="SUPFAM" id="SSF57850">
    <property type="entry name" value="RING/U-box"/>
    <property type="match status" value="1"/>
</dbReference>